<dbReference type="SUPFAM" id="SSF50129">
    <property type="entry name" value="GroES-like"/>
    <property type="match status" value="1"/>
</dbReference>
<dbReference type="RefSeq" id="WP_249862006.1">
    <property type="nucleotide sequence ID" value="NZ_CP027059.1"/>
</dbReference>
<evidence type="ECO:0000256" key="3">
    <source>
        <dbReference type="ARBA" id="ARBA00023002"/>
    </source>
</evidence>
<dbReference type="InterPro" id="IPR050129">
    <property type="entry name" value="Zn_alcohol_dh"/>
</dbReference>
<dbReference type="PANTHER" id="PTHR43401">
    <property type="entry name" value="L-THREONINE 3-DEHYDROGENASE"/>
    <property type="match status" value="1"/>
</dbReference>
<keyword evidence="3 7" id="KW-0560">Oxidoreductase</keyword>
<evidence type="ECO:0000259" key="6">
    <source>
        <dbReference type="Pfam" id="PF08240"/>
    </source>
</evidence>
<dbReference type="EC" id="1.1.1.-" evidence="7"/>
<proteinExistence type="inferred from homology"/>
<dbReference type="InterPro" id="IPR002328">
    <property type="entry name" value="ADH_Zn_CS"/>
</dbReference>
<dbReference type="InterPro" id="IPR013154">
    <property type="entry name" value="ADH-like_N"/>
</dbReference>
<dbReference type="InterPro" id="IPR011032">
    <property type="entry name" value="GroES-like_sf"/>
</dbReference>
<dbReference type="InterPro" id="IPR013149">
    <property type="entry name" value="ADH-like_C"/>
</dbReference>
<protein>
    <submittedName>
        <fullName evidence="7">L-galactonate oxidoreductase</fullName>
        <ecNumber evidence="7">1.1.1.-</ecNumber>
    </submittedName>
</protein>
<dbReference type="Pfam" id="PF08240">
    <property type="entry name" value="ADH_N"/>
    <property type="match status" value="1"/>
</dbReference>
<dbReference type="PANTHER" id="PTHR43401:SF3">
    <property type="entry name" value="L-GALACTONATE-5-DEHYDROGENASE"/>
    <property type="match status" value="1"/>
</dbReference>
<comment type="cofactor">
    <cofactor evidence="4">
        <name>Zn(2+)</name>
        <dbReference type="ChEBI" id="CHEBI:29105"/>
    </cofactor>
</comment>
<dbReference type="InterPro" id="IPR036291">
    <property type="entry name" value="NAD(P)-bd_dom_sf"/>
</dbReference>
<reference evidence="7" key="2">
    <citation type="journal article" date="2021" name="J Anim Sci Technol">
        <title>Complete genome sequence of Paenibacillus konkukensis sp. nov. SK3146 as a potential probiotic strain.</title>
        <authorList>
            <person name="Jung H.I."/>
            <person name="Park S."/>
            <person name="Niu K.M."/>
            <person name="Lee S.W."/>
            <person name="Kothari D."/>
            <person name="Yi K.J."/>
            <person name="Kim S.K."/>
        </authorList>
    </citation>
    <scope>NUCLEOTIDE SEQUENCE</scope>
    <source>
        <strain evidence="7">SK3146</strain>
    </source>
</reference>
<reference evidence="7" key="1">
    <citation type="submission" date="2018-02" db="EMBL/GenBank/DDBJ databases">
        <authorList>
            <person name="Kim S.-K."/>
            <person name="Jung H.-I."/>
            <person name="Lee S.-W."/>
        </authorList>
    </citation>
    <scope>NUCLEOTIDE SEQUENCE</scope>
    <source>
        <strain evidence="7">SK3146</strain>
    </source>
</reference>
<keyword evidence="8" id="KW-1185">Reference proteome</keyword>
<evidence type="ECO:0000256" key="2">
    <source>
        <dbReference type="ARBA" id="ARBA00022833"/>
    </source>
</evidence>
<dbReference type="Pfam" id="PF00107">
    <property type="entry name" value="ADH_zinc_N"/>
    <property type="match status" value="1"/>
</dbReference>
<dbReference type="SUPFAM" id="SSF51735">
    <property type="entry name" value="NAD(P)-binding Rossmann-fold domains"/>
    <property type="match status" value="1"/>
</dbReference>
<dbReference type="Proteomes" id="UP001057134">
    <property type="component" value="Chromosome"/>
</dbReference>
<name>A0ABY4RVS2_9BACL</name>
<dbReference type="CDD" id="cd08261">
    <property type="entry name" value="Zn_ADH7"/>
    <property type="match status" value="1"/>
</dbReference>
<accession>A0ABY4RVS2</accession>
<sequence length="337" mass="36563">MKTIVCEEPNRLAMKETEKPEAAPGEALIRIRRIGICGTDLHAYRGNQPYFVYPRVLGHELAGEVIEIGANAQGLKAGDTVAVIPYLECGECVACRSGKPNCCVKMSVLGVHQDGGMREYMTVPAEHLLSAEGLGYDQTAIVECFSIGAHAVRRAQIVPGEFALVIGAGPIGLGVMKFAKLAGARVIALDINEERLQYCKEWAPADYIVNAKENPLQQIADMTGGDYPTAVFDATGNAKSMEGAVQYVSHGGRLVYVGLVKSDIAFSDPEFHKREMSIISSRNATRADFEHVLDSLRGGRIDTSSFITHRAGFDEMIDAYESWLKPETGVIKAVVEL</sequence>
<evidence type="ECO:0000256" key="1">
    <source>
        <dbReference type="ARBA" id="ARBA00022723"/>
    </source>
</evidence>
<evidence type="ECO:0000259" key="5">
    <source>
        <dbReference type="Pfam" id="PF00107"/>
    </source>
</evidence>
<dbReference type="EMBL" id="CP027059">
    <property type="protein sequence ID" value="UQZ86475.1"/>
    <property type="molecule type" value="Genomic_DNA"/>
</dbReference>
<dbReference type="Gene3D" id="3.90.180.10">
    <property type="entry name" value="Medium-chain alcohol dehydrogenases, catalytic domain"/>
    <property type="match status" value="1"/>
</dbReference>
<gene>
    <name evidence="7" type="primary">yjjN_3</name>
    <name evidence="7" type="ORF">SK3146_05768</name>
</gene>
<evidence type="ECO:0000256" key="4">
    <source>
        <dbReference type="RuleBase" id="RU361277"/>
    </source>
</evidence>
<keyword evidence="1 4" id="KW-0479">Metal-binding</keyword>
<organism evidence="7 8">
    <name type="scientific">Paenibacillus konkukensis</name>
    <dbReference type="NCBI Taxonomy" id="2020716"/>
    <lineage>
        <taxon>Bacteria</taxon>
        <taxon>Bacillati</taxon>
        <taxon>Bacillota</taxon>
        <taxon>Bacilli</taxon>
        <taxon>Bacillales</taxon>
        <taxon>Paenibacillaceae</taxon>
        <taxon>Paenibacillus</taxon>
    </lineage>
</organism>
<dbReference type="GO" id="GO:0016491">
    <property type="term" value="F:oxidoreductase activity"/>
    <property type="evidence" value="ECO:0007669"/>
    <property type="project" value="UniProtKB-KW"/>
</dbReference>
<comment type="similarity">
    <text evidence="4">Belongs to the zinc-containing alcohol dehydrogenase family.</text>
</comment>
<evidence type="ECO:0000313" key="7">
    <source>
        <dbReference type="EMBL" id="UQZ86475.1"/>
    </source>
</evidence>
<dbReference type="PROSITE" id="PS00059">
    <property type="entry name" value="ADH_ZINC"/>
    <property type="match status" value="1"/>
</dbReference>
<keyword evidence="2 4" id="KW-0862">Zinc</keyword>
<dbReference type="Gene3D" id="3.40.50.720">
    <property type="entry name" value="NAD(P)-binding Rossmann-like Domain"/>
    <property type="match status" value="1"/>
</dbReference>
<evidence type="ECO:0000313" key="8">
    <source>
        <dbReference type="Proteomes" id="UP001057134"/>
    </source>
</evidence>
<feature type="domain" description="Alcohol dehydrogenase-like N-terminal" evidence="6">
    <location>
        <begin position="24"/>
        <end position="130"/>
    </location>
</feature>
<feature type="domain" description="Alcohol dehydrogenase-like C-terminal" evidence="5">
    <location>
        <begin position="170"/>
        <end position="295"/>
    </location>
</feature>